<dbReference type="Proteomes" id="UP000796880">
    <property type="component" value="Unassembled WGS sequence"/>
</dbReference>
<organism evidence="2 3">
    <name type="scientific">Rhamnella rubrinervis</name>
    <dbReference type="NCBI Taxonomy" id="2594499"/>
    <lineage>
        <taxon>Eukaryota</taxon>
        <taxon>Viridiplantae</taxon>
        <taxon>Streptophyta</taxon>
        <taxon>Embryophyta</taxon>
        <taxon>Tracheophyta</taxon>
        <taxon>Spermatophyta</taxon>
        <taxon>Magnoliopsida</taxon>
        <taxon>eudicotyledons</taxon>
        <taxon>Gunneridae</taxon>
        <taxon>Pentapetalae</taxon>
        <taxon>rosids</taxon>
        <taxon>fabids</taxon>
        <taxon>Rosales</taxon>
        <taxon>Rhamnaceae</taxon>
        <taxon>rhamnoid group</taxon>
        <taxon>Rhamneae</taxon>
        <taxon>Rhamnella</taxon>
    </lineage>
</organism>
<gene>
    <name evidence="2" type="ORF">FNV43_RR24531</name>
</gene>
<keyword evidence="3" id="KW-1185">Reference proteome</keyword>
<reference evidence="2" key="1">
    <citation type="submission" date="2020-03" db="EMBL/GenBank/DDBJ databases">
        <title>A high-quality chromosome-level genome assembly of a woody plant with both climbing and erect habits, Rhamnella rubrinervis.</title>
        <authorList>
            <person name="Lu Z."/>
            <person name="Yang Y."/>
            <person name="Zhu X."/>
            <person name="Sun Y."/>
        </authorList>
    </citation>
    <scope>NUCLEOTIDE SEQUENCE</scope>
    <source>
        <strain evidence="2">BYM</strain>
        <tissue evidence="2">Leaf</tissue>
    </source>
</reference>
<evidence type="ECO:0000313" key="2">
    <source>
        <dbReference type="EMBL" id="KAF3433429.1"/>
    </source>
</evidence>
<feature type="coiled-coil region" evidence="1">
    <location>
        <begin position="84"/>
        <end position="146"/>
    </location>
</feature>
<keyword evidence="1" id="KW-0175">Coiled coil</keyword>
<dbReference type="AlphaFoldDB" id="A0A8K0DSQ6"/>
<protein>
    <submittedName>
        <fullName evidence="2">Uncharacterized protein</fullName>
    </submittedName>
</protein>
<evidence type="ECO:0000313" key="3">
    <source>
        <dbReference type="Proteomes" id="UP000796880"/>
    </source>
</evidence>
<evidence type="ECO:0000256" key="1">
    <source>
        <dbReference type="SAM" id="Coils"/>
    </source>
</evidence>
<proteinExistence type="predicted"/>
<sequence length="184" mass="21019">MLELEDSSTILSNTSIIGPIVDSLMTRHDRSLLREMTLDEVGLEAEQSALKLAQNARYLYDTVIKVNKAFKKKVEAYINVVAENKTLEENSLALKQTAMEAKKRAKQMQRKWFEADQKLIEKDIELETLRLDYAQVAGERDALQARVARWSRAKKHIYKKATIDSILKNTSKAPRLKTGSLPTR</sequence>
<accession>A0A8K0DSQ6</accession>
<name>A0A8K0DSQ6_9ROSA</name>
<comment type="caution">
    <text evidence="2">The sequence shown here is derived from an EMBL/GenBank/DDBJ whole genome shotgun (WGS) entry which is preliminary data.</text>
</comment>
<dbReference type="EMBL" id="VOIH02000011">
    <property type="protein sequence ID" value="KAF3433429.1"/>
    <property type="molecule type" value="Genomic_DNA"/>
</dbReference>